<dbReference type="Proteomes" id="UP000192760">
    <property type="component" value="Unassembled WGS sequence"/>
</dbReference>
<dbReference type="EMBL" id="AP022590">
    <property type="protein sequence ID" value="BBY36310.1"/>
    <property type="molecule type" value="Genomic_DNA"/>
</dbReference>
<dbReference type="STRING" id="560555.BST30_28055"/>
<reference evidence="2 3" key="1">
    <citation type="submission" date="2017-02" db="EMBL/GenBank/DDBJ databases">
        <title>The new phylogeny of genus Mycobacterium.</title>
        <authorList>
            <person name="Tortoli E."/>
            <person name="Trovato A."/>
            <person name="Cirillo D.M."/>
        </authorList>
    </citation>
    <scope>NUCLEOTIDE SEQUENCE [LARGE SCALE GENOMIC DNA]</scope>
    <source>
        <strain evidence="2 3">DSM 45255</strain>
    </source>
</reference>
<evidence type="ECO:0000313" key="1">
    <source>
        <dbReference type="EMBL" id="BBY36310.1"/>
    </source>
</evidence>
<dbReference type="EMBL" id="MVHW01000066">
    <property type="protein sequence ID" value="ORA96929.1"/>
    <property type="molecule type" value="Genomic_DNA"/>
</dbReference>
<name>A0A1X0F6Z6_MYCNT</name>
<reference evidence="1 4" key="2">
    <citation type="journal article" date="2019" name="Emerg. Microbes Infect.">
        <title>Comprehensive subspecies identification of 175 nontuberculous mycobacteria species based on 7547 genomic profiles.</title>
        <authorList>
            <person name="Matsumoto Y."/>
            <person name="Kinjo T."/>
            <person name="Motooka D."/>
            <person name="Nabeya D."/>
            <person name="Jung N."/>
            <person name="Uechi K."/>
            <person name="Horii T."/>
            <person name="Iida T."/>
            <person name="Fujita J."/>
            <person name="Nakamura S."/>
        </authorList>
    </citation>
    <scope>NUCLEOTIDE SEQUENCE [LARGE SCALE GENOMIC DNA]</scope>
    <source>
        <strain evidence="1 4">JCM 18113</strain>
    </source>
</reference>
<organism evidence="2 3">
    <name type="scientific">Mycobacterium mantenii</name>
    <dbReference type="NCBI Taxonomy" id="560555"/>
    <lineage>
        <taxon>Bacteria</taxon>
        <taxon>Bacillati</taxon>
        <taxon>Actinomycetota</taxon>
        <taxon>Actinomycetes</taxon>
        <taxon>Mycobacteriales</taxon>
        <taxon>Mycobacteriaceae</taxon>
        <taxon>Mycobacterium</taxon>
        <taxon>Mycobacterium avium complex (MAC)</taxon>
    </lineage>
</organism>
<sequence>MTTTTNPFPNVPLPAGAGIVDEWLDAGTPHAYRTWHGWHRTIAADDPGDRPWSDDIEVYVHGTQATDGTVTRHISVHQLHADNPVTAAQARQLARTLMAAADEADMMADHDAVSADDENVDS</sequence>
<dbReference type="AlphaFoldDB" id="A0A1X0F6Z6"/>
<reference evidence="1" key="3">
    <citation type="submission" date="2020-02" db="EMBL/GenBank/DDBJ databases">
        <authorList>
            <person name="Matsumoto Y."/>
            <person name="Motooka D."/>
            <person name="Nakamura S."/>
        </authorList>
    </citation>
    <scope>NUCLEOTIDE SEQUENCE</scope>
    <source>
        <strain evidence="1">JCM 18113</strain>
    </source>
</reference>
<evidence type="ECO:0000313" key="2">
    <source>
        <dbReference type="EMBL" id="ORA96929.1"/>
    </source>
</evidence>
<evidence type="ECO:0000313" key="3">
    <source>
        <dbReference type="Proteomes" id="UP000192760"/>
    </source>
</evidence>
<proteinExistence type="predicted"/>
<evidence type="ECO:0000313" key="4">
    <source>
        <dbReference type="Proteomes" id="UP000465812"/>
    </source>
</evidence>
<keyword evidence="4" id="KW-1185">Reference proteome</keyword>
<dbReference type="Proteomes" id="UP000465812">
    <property type="component" value="Chromosome"/>
</dbReference>
<protein>
    <submittedName>
        <fullName evidence="2">Uncharacterized protein</fullName>
    </submittedName>
</protein>
<dbReference type="RefSeq" id="WP_083100161.1">
    <property type="nucleotide sequence ID" value="NZ_AP022590.1"/>
</dbReference>
<accession>A0A1X0F6Z6</accession>
<gene>
    <name evidence="2" type="ORF">BST30_28055</name>
    <name evidence="1" type="ORF">MMAN_04440</name>
</gene>